<accession>A0A9W9ND91</accession>
<dbReference type="RefSeq" id="XP_058325690.1">
    <property type="nucleotide sequence ID" value="XM_058479122.1"/>
</dbReference>
<feature type="region of interest" description="Disordered" evidence="1">
    <location>
        <begin position="1"/>
        <end position="90"/>
    </location>
</feature>
<sequence length="455" mass="51547">MDVDEPEDNITVKPEPQQATPTLEGSSEAYSGSTENEDLNLESGARYTNDPELYGESPEKADSSSDEPHQSDDLFVPPDDNIKSERVPIPPTYRKPTGYWDFELVDLTLDDEDATEDQLFTDGIVILKAQSLAGKIYLNQYGPKECPMAVWSASAAPQEVKKCTFLKGPPHKDAMDIHEYGDDTGKLKYRFLINKIKMVAWKPRKACSTMQDLMDSVEELNPAKKEENRKYIFPFTTALVEFKETANLPWVWVGRADLGKLSSSAKSEKAKQHRDIYKLARQQVENYRKWVEQVLGGPLQGIHSKEKTDVPSSSPGSQFSEQSPARPRRSQRLEHQNKAGDTLSVTEIIRLQKKVQELENDRIELQDTQSNGRRGQKATIKTIKVTNQVPISRSFRGFAAKRNIKVAPEDWRDLADADFARFQVMAEIFLEQQRDNGRSVVDDMKVFDALGVSDW</sequence>
<dbReference type="GeneID" id="83206426"/>
<feature type="compositionally biased region" description="Basic and acidic residues" evidence="1">
    <location>
        <begin position="57"/>
        <end position="72"/>
    </location>
</feature>
<dbReference type="EMBL" id="JAPQKS010000008">
    <property type="protein sequence ID" value="KAJ5216819.1"/>
    <property type="molecule type" value="Genomic_DNA"/>
</dbReference>
<evidence type="ECO:0000313" key="3">
    <source>
        <dbReference type="Proteomes" id="UP001150941"/>
    </source>
</evidence>
<feature type="compositionally biased region" description="Low complexity" evidence="1">
    <location>
        <begin position="311"/>
        <end position="324"/>
    </location>
</feature>
<organism evidence="2 3">
    <name type="scientific">Penicillium chermesinum</name>
    <dbReference type="NCBI Taxonomy" id="63820"/>
    <lineage>
        <taxon>Eukaryota</taxon>
        <taxon>Fungi</taxon>
        <taxon>Dikarya</taxon>
        <taxon>Ascomycota</taxon>
        <taxon>Pezizomycotina</taxon>
        <taxon>Eurotiomycetes</taxon>
        <taxon>Eurotiomycetidae</taxon>
        <taxon>Eurotiales</taxon>
        <taxon>Aspergillaceae</taxon>
        <taxon>Penicillium</taxon>
    </lineage>
</organism>
<feature type="region of interest" description="Disordered" evidence="1">
    <location>
        <begin position="301"/>
        <end position="339"/>
    </location>
</feature>
<name>A0A9W9ND91_9EURO</name>
<reference evidence="2" key="1">
    <citation type="submission" date="2022-11" db="EMBL/GenBank/DDBJ databases">
        <authorList>
            <person name="Petersen C."/>
        </authorList>
    </citation>
    <scope>NUCLEOTIDE SEQUENCE</scope>
    <source>
        <strain evidence="2">IBT 19713</strain>
    </source>
</reference>
<dbReference type="OrthoDB" id="4315760at2759"/>
<keyword evidence="3" id="KW-1185">Reference proteome</keyword>
<gene>
    <name evidence="2" type="ORF">N7468_009827</name>
</gene>
<evidence type="ECO:0000256" key="1">
    <source>
        <dbReference type="SAM" id="MobiDB-lite"/>
    </source>
</evidence>
<proteinExistence type="predicted"/>
<dbReference type="Proteomes" id="UP001150941">
    <property type="component" value="Unassembled WGS sequence"/>
</dbReference>
<protein>
    <submittedName>
        <fullName evidence="2">Uncharacterized protein</fullName>
    </submittedName>
</protein>
<dbReference type="AlphaFoldDB" id="A0A9W9ND91"/>
<feature type="compositionally biased region" description="Polar residues" evidence="1">
    <location>
        <begin position="17"/>
        <end position="34"/>
    </location>
</feature>
<evidence type="ECO:0000313" key="2">
    <source>
        <dbReference type="EMBL" id="KAJ5216819.1"/>
    </source>
</evidence>
<reference evidence="2" key="2">
    <citation type="journal article" date="2023" name="IMA Fungus">
        <title>Comparative genomic study of the Penicillium genus elucidates a diverse pangenome and 15 lateral gene transfer events.</title>
        <authorList>
            <person name="Petersen C."/>
            <person name="Sorensen T."/>
            <person name="Nielsen M.R."/>
            <person name="Sondergaard T.E."/>
            <person name="Sorensen J.L."/>
            <person name="Fitzpatrick D.A."/>
            <person name="Frisvad J.C."/>
            <person name="Nielsen K.L."/>
        </authorList>
    </citation>
    <scope>NUCLEOTIDE SEQUENCE</scope>
    <source>
        <strain evidence="2">IBT 19713</strain>
    </source>
</reference>
<comment type="caution">
    <text evidence="2">The sequence shown here is derived from an EMBL/GenBank/DDBJ whole genome shotgun (WGS) entry which is preliminary data.</text>
</comment>